<dbReference type="CDD" id="cd07324">
    <property type="entry name" value="M48C_Oma1-like"/>
    <property type="match status" value="1"/>
</dbReference>
<evidence type="ECO:0000256" key="6">
    <source>
        <dbReference type="RuleBase" id="RU003983"/>
    </source>
</evidence>
<dbReference type="PROSITE" id="PS51257">
    <property type="entry name" value="PROKAR_LIPOPROTEIN"/>
    <property type="match status" value="1"/>
</dbReference>
<dbReference type="Pfam" id="PF01435">
    <property type="entry name" value="Peptidase_M48"/>
    <property type="match status" value="1"/>
</dbReference>
<dbReference type="PANTHER" id="PTHR22726:SF1">
    <property type="entry name" value="METALLOENDOPEPTIDASE OMA1, MITOCHONDRIAL"/>
    <property type="match status" value="1"/>
</dbReference>
<dbReference type="InterPro" id="IPR051156">
    <property type="entry name" value="Mito/Outer_Membr_Metalloprot"/>
</dbReference>
<evidence type="ECO:0000256" key="2">
    <source>
        <dbReference type="ARBA" id="ARBA00022723"/>
    </source>
</evidence>
<protein>
    <recommendedName>
        <fullName evidence="7">Peptidase M48 domain-containing protein</fullName>
    </recommendedName>
</protein>
<dbReference type="PANTHER" id="PTHR22726">
    <property type="entry name" value="METALLOENDOPEPTIDASE OMA1"/>
    <property type="match status" value="1"/>
</dbReference>
<dbReference type="GO" id="GO:0004222">
    <property type="term" value="F:metalloendopeptidase activity"/>
    <property type="evidence" value="ECO:0007669"/>
    <property type="project" value="InterPro"/>
</dbReference>
<dbReference type="InterPro" id="IPR001915">
    <property type="entry name" value="Peptidase_M48"/>
</dbReference>
<comment type="cofactor">
    <cofactor evidence="6">
        <name>Zn(2+)</name>
        <dbReference type="ChEBI" id="CHEBI:29105"/>
    </cofactor>
    <text evidence="6">Binds 1 zinc ion per subunit.</text>
</comment>
<reference evidence="8" key="1">
    <citation type="journal article" date="2020" name="mSystems">
        <title>Genome- and Community-Level Interaction Insights into Carbon Utilization and Element Cycling Functions of Hydrothermarchaeota in Hydrothermal Sediment.</title>
        <authorList>
            <person name="Zhou Z."/>
            <person name="Liu Y."/>
            <person name="Xu W."/>
            <person name="Pan J."/>
            <person name="Luo Z.H."/>
            <person name="Li M."/>
        </authorList>
    </citation>
    <scope>NUCLEOTIDE SEQUENCE [LARGE SCALE GENOMIC DNA]</scope>
    <source>
        <strain evidence="8">HyVt-233</strain>
    </source>
</reference>
<dbReference type="GO" id="GO:0051603">
    <property type="term" value="P:proteolysis involved in protein catabolic process"/>
    <property type="evidence" value="ECO:0007669"/>
    <property type="project" value="TreeGrafter"/>
</dbReference>
<dbReference type="EMBL" id="DRBS01000141">
    <property type="protein sequence ID" value="HDD43946.1"/>
    <property type="molecule type" value="Genomic_DNA"/>
</dbReference>
<organism evidence="8">
    <name type="scientific">Desulfofervidus auxilii</name>
    <dbReference type="NCBI Taxonomy" id="1621989"/>
    <lineage>
        <taxon>Bacteria</taxon>
        <taxon>Pseudomonadati</taxon>
        <taxon>Thermodesulfobacteriota</taxon>
        <taxon>Candidatus Desulfofervidia</taxon>
        <taxon>Candidatus Desulfofervidales</taxon>
        <taxon>Candidatus Desulfofervidaceae</taxon>
        <taxon>Candidatus Desulfofervidus</taxon>
    </lineage>
</organism>
<dbReference type="AlphaFoldDB" id="A0A7C0Y2E7"/>
<feature type="domain" description="Peptidase M48" evidence="7">
    <location>
        <begin position="166"/>
        <end position="318"/>
    </location>
</feature>
<gene>
    <name evidence="8" type="ORF">ENG63_03680</name>
</gene>
<evidence type="ECO:0000256" key="5">
    <source>
        <dbReference type="ARBA" id="ARBA00023049"/>
    </source>
</evidence>
<accession>A0A7C0Y2E7</accession>
<keyword evidence="5 6" id="KW-0482">Metalloprotease</keyword>
<keyword evidence="4 6" id="KW-0862">Zinc</keyword>
<evidence type="ECO:0000256" key="1">
    <source>
        <dbReference type="ARBA" id="ARBA00022670"/>
    </source>
</evidence>
<name>A0A7C0Y2E7_DESA2</name>
<dbReference type="Gene3D" id="3.30.2010.10">
    <property type="entry name" value="Metalloproteases ('zincins'), catalytic domain"/>
    <property type="match status" value="1"/>
</dbReference>
<keyword evidence="2" id="KW-0479">Metal-binding</keyword>
<comment type="caution">
    <text evidence="8">The sequence shown here is derived from an EMBL/GenBank/DDBJ whole genome shotgun (WGS) entry which is preliminary data.</text>
</comment>
<proteinExistence type="inferred from homology"/>
<sequence length="336" mass="38617">MKKIILFFICFVFACTTVKIPVTSEEKFEAEVEIAVEEWKGWYNDLRRVSNIFYKILKSISAEESLKGKIIFPSKKPFWDDGIRHIELKKLNKIDHKALEVITGKMLPKDGYILLPLPSMPAEVLIKPWSFAKKFNFDKEKHTFTYLVNGKEIKIKAVAFPIWIHFFVSMSREINAYASKGKNGYFIVIHRGICHFLPDDNQLAFVISHEIAHILRGHLKKRVGVNLITGILATGIAIATGISDLANIVYAGVMAKYSRDQEREADFFGLYFTYLSGYNIELASKAFITLGSSAPRSLLENFFATHPYDAERRAYLKKVVNWIKEGKTWQQIIREH</sequence>
<keyword evidence="3 6" id="KW-0378">Hydrolase</keyword>
<evidence type="ECO:0000256" key="4">
    <source>
        <dbReference type="ARBA" id="ARBA00022833"/>
    </source>
</evidence>
<evidence type="ECO:0000256" key="3">
    <source>
        <dbReference type="ARBA" id="ARBA00022801"/>
    </source>
</evidence>
<evidence type="ECO:0000313" key="8">
    <source>
        <dbReference type="EMBL" id="HDD43946.1"/>
    </source>
</evidence>
<dbReference type="Proteomes" id="UP000886289">
    <property type="component" value="Unassembled WGS sequence"/>
</dbReference>
<comment type="similarity">
    <text evidence="6">Belongs to the peptidase M48 family.</text>
</comment>
<dbReference type="GO" id="GO:0046872">
    <property type="term" value="F:metal ion binding"/>
    <property type="evidence" value="ECO:0007669"/>
    <property type="project" value="UniProtKB-KW"/>
</dbReference>
<dbReference type="GO" id="GO:0016020">
    <property type="term" value="C:membrane"/>
    <property type="evidence" value="ECO:0007669"/>
    <property type="project" value="TreeGrafter"/>
</dbReference>
<keyword evidence="1 6" id="KW-0645">Protease</keyword>
<evidence type="ECO:0000259" key="7">
    <source>
        <dbReference type="Pfam" id="PF01435"/>
    </source>
</evidence>